<comment type="caution">
    <text evidence="5">The sequence shown here is derived from an EMBL/GenBank/DDBJ whole genome shotgun (WGS) entry which is preliminary data.</text>
</comment>
<gene>
    <name evidence="5" type="ORF">DSM3645_01625</name>
</gene>
<evidence type="ECO:0000256" key="3">
    <source>
        <dbReference type="ARBA" id="ARBA00022833"/>
    </source>
</evidence>
<dbReference type="InterPro" id="IPR002933">
    <property type="entry name" value="Peptidase_M20"/>
</dbReference>
<reference evidence="5 6" key="1">
    <citation type="submission" date="2006-02" db="EMBL/GenBank/DDBJ databases">
        <authorList>
            <person name="Amann R."/>
            <person name="Ferriera S."/>
            <person name="Johnson J."/>
            <person name="Kravitz S."/>
            <person name="Halpern A."/>
            <person name="Remington K."/>
            <person name="Beeson K."/>
            <person name="Tran B."/>
            <person name="Rogers Y.-H."/>
            <person name="Friedman R."/>
            <person name="Venter J.C."/>
        </authorList>
    </citation>
    <scope>NUCLEOTIDE SEQUENCE [LARGE SCALE GENOMIC DNA]</scope>
    <source>
        <strain evidence="5 6">DSM 3645</strain>
    </source>
</reference>
<evidence type="ECO:0000313" key="6">
    <source>
        <dbReference type="Proteomes" id="UP000004358"/>
    </source>
</evidence>
<dbReference type="GO" id="GO:0016787">
    <property type="term" value="F:hydrolase activity"/>
    <property type="evidence" value="ECO:0007669"/>
    <property type="project" value="UniProtKB-KW"/>
</dbReference>
<dbReference type="Pfam" id="PF07687">
    <property type="entry name" value="M20_dimer"/>
    <property type="match status" value="1"/>
</dbReference>
<dbReference type="SUPFAM" id="SSF53187">
    <property type="entry name" value="Zn-dependent exopeptidases"/>
    <property type="match status" value="1"/>
</dbReference>
<dbReference type="InterPro" id="IPR036264">
    <property type="entry name" value="Bact_exopeptidase_dim_dom"/>
</dbReference>
<dbReference type="Gene3D" id="3.30.70.360">
    <property type="match status" value="1"/>
</dbReference>
<dbReference type="AlphaFoldDB" id="A3ZN44"/>
<evidence type="ECO:0000313" key="5">
    <source>
        <dbReference type="EMBL" id="EAQ82373.1"/>
    </source>
</evidence>
<evidence type="ECO:0000259" key="4">
    <source>
        <dbReference type="Pfam" id="PF07687"/>
    </source>
</evidence>
<feature type="domain" description="Peptidase M20 dimerisation" evidence="4">
    <location>
        <begin position="204"/>
        <end position="303"/>
    </location>
</feature>
<dbReference type="HOGENOM" id="CLU_021802_6_0_0"/>
<organism evidence="5 6">
    <name type="scientific">Blastopirellula marina DSM 3645</name>
    <dbReference type="NCBI Taxonomy" id="314230"/>
    <lineage>
        <taxon>Bacteria</taxon>
        <taxon>Pseudomonadati</taxon>
        <taxon>Planctomycetota</taxon>
        <taxon>Planctomycetia</taxon>
        <taxon>Pirellulales</taxon>
        <taxon>Pirellulaceae</taxon>
        <taxon>Blastopirellula</taxon>
    </lineage>
</organism>
<sequence>MSTAASLNRNTLMATIAAPRAKALQLVKQLLAIPGGSGREQQVAQFIEAELLAAGAEKSWFCYDKAHKRGPIADAEVGNLVVTIPGTVDAPRRLLMAHMDTVPLCVGCTPVRKGDVLESREADRGLGADDRAGVAVVLNAACQILRKKLPHPPLTLLFTIEEEIGLHGAKNLQTSLLKKPALAFNWDGGSPTKLTIGAIGGYRMFLDVHGIASHAGVAPERGASAITIASLAIARLHKSGWLGKITKKKKLGTANVGVINGGAATNVVCDSVQLRAEARSHDVAFLHDIVAQIEAAFRDAAAEVKNVDGNSGSVEITGRLDYEPFLLSQDEPSVQVAQQTLATLGLESELSIANGGLDANWLFRHGVPAVTFGCGQRNQHMATEQLHLESFYQACDIGLNIAVGT</sequence>
<accession>A3ZN44</accession>
<dbReference type="Pfam" id="PF01546">
    <property type="entry name" value="Peptidase_M20"/>
    <property type="match status" value="1"/>
</dbReference>
<dbReference type="InterPro" id="IPR011650">
    <property type="entry name" value="Peptidase_M20_dimer"/>
</dbReference>
<dbReference type="EMBL" id="AANZ01000002">
    <property type="protein sequence ID" value="EAQ82373.1"/>
    <property type="molecule type" value="Genomic_DNA"/>
</dbReference>
<comment type="cofactor">
    <cofactor evidence="1">
        <name>Zn(2+)</name>
        <dbReference type="ChEBI" id="CHEBI:29105"/>
    </cofactor>
</comment>
<dbReference type="PANTHER" id="PTHR42994:SF2">
    <property type="entry name" value="PEPTIDASE"/>
    <property type="match status" value="1"/>
</dbReference>
<dbReference type="STRING" id="314230.DSM3645_01625"/>
<dbReference type="Proteomes" id="UP000004358">
    <property type="component" value="Unassembled WGS sequence"/>
</dbReference>
<keyword evidence="3" id="KW-0862">Zinc</keyword>
<protein>
    <submittedName>
        <fullName evidence="5">Peptidase, M20A family protein</fullName>
    </submittedName>
</protein>
<dbReference type="SUPFAM" id="SSF55031">
    <property type="entry name" value="Bacterial exopeptidase dimerisation domain"/>
    <property type="match status" value="1"/>
</dbReference>
<dbReference type="PANTHER" id="PTHR42994">
    <property type="entry name" value="PEPTIDASE T"/>
    <property type="match status" value="1"/>
</dbReference>
<dbReference type="Gene3D" id="3.40.630.10">
    <property type="entry name" value="Zn peptidases"/>
    <property type="match status" value="1"/>
</dbReference>
<evidence type="ECO:0000256" key="1">
    <source>
        <dbReference type="ARBA" id="ARBA00001947"/>
    </source>
</evidence>
<evidence type="ECO:0000256" key="2">
    <source>
        <dbReference type="ARBA" id="ARBA00022801"/>
    </source>
</evidence>
<keyword evidence="2" id="KW-0378">Hydrolase</keyword>
<proteinExistence type="predicted"/>
<name>A3ZN44_9BACT</name>